<reference evidence="1 2" key="1">
    <citation type="journal article" date="2020" name="Nature">
        <title>Six reference-quality genomes reveal evolution of bat adaptations.</title>
        <authorList>
            <person name="Jebb D."/>
            <person name="Huang Z."/>
            <person name="Pippel M."/>
            <person name="Hughes G.M."/>
            <person name="Lavrichenko K."/>
            <person name="Devanna P."/>
            <person name="Winkler S."/>
            <person name="Jermiin L.S."/>
            <person name="Skirmuntt E.C."/>
            <person name="Katzourakis A."/>
            <person name="Burkitt-Gray L."/>
            <person name="Ray D.A."/>
            <person name="Sullivan K.A.M."/>
            <person name="Roscito J.G."/>
            <person name="Kirilenko B.M."/>
            <person name="Davalos L.M."/>
            <person name="Corthals A.P."/>
            <person name="Power M.L."/>
            <person name="Jones G."/>
            <person name="Ransome R.D."/>
            <person name="Dechmann D.K.N."/>
            <person name="Locatelli A.G."/>
            <person name="Puechmaille S.J."/>
            <person name="Fedrigo O."/>
            <person name="Jarvis E.D."/>
            <person name="Hiller M."/>
            <person name="Vernes S.C."/>
            <person name="Myers E.W."/>
            <person name="Teeling E.C."/>
        </authorList>
    </citation>
    <scope>NUCLEOTIDE SEQUENCE [LARGE SCALE GENOMIC DNA]</scope>
    <source>
        <strain evidence="1">Bat1K_MPI-CBG_1</strain>
    </source>
</reference>
<evidence type="ECO:0000313" key="1">
    <source>
        <dbReference type="EMBL" id="KAF6090792.1"/>
    </source>
</evidence>
<comment type="caution">
    <text evidence="1">The sequence shown here is derived from an EMBL/GenBank/DDBJ whole genome shotgun (WGS) entry which is preliminary data.</text>
</comment>
<dbReference type="EMBL" id="JABVXQ010000009">
    <property type="protein sequence ID" value="KAF6090792.1"/>
    <property type="molecule type" value="Genomic_DNA"/>
</dbReference>
<organism evidence="1 2">
    <name type="scientific">Phyllostomus discolor</name>
    <name type="common">pale spear-nosed bat</name>
    <dbReference type="NCBI Taxonomy" id="89673"/>
    <lineage>
        <taxon>Eukaryota</taxon>
        <taxon>Metazoa</taxon>
        <taxon>Chordata</taxon>
        <taxon>Craniata</taxon>
        <taxon>Vertebrata</taxon>
        <taxon>Euteleostomi</taxon>
        <taxon>Mammalia</taxon>
        <taxon>Eutheria</taxon>
        <taxon>Laurasiatheria</taxon>
        <taxon>Chiroptera</taxon>
        <taxon>Yangochiroptera</taxon>
        <taxon>Phyllostomidae</taxon>
        <taxon>Phyllostominae</taxon>
        <taxon>Phyllostomus</taxon>
    </lineage>
</organism>
<gene>
    <name evidence="1" type="ORF">HJG60_012180</name>
</gene>
<name>A0A833Z7W9_9CHIR</name>
<sequence>MAVEQHDCEAVLRQVHLWLLRPVCFPFIQAGQFCPSVLWPAWSTPLLFSAPVCSTCSTPLWSTLPALLCSVPVCSTLFCQDVFDVSSPASKMQSSVSKSLLPVPDRSHPHAKWVSKFPQFNWSKKYLS</sequence>
<proteinExistence type="predicted"/>
<protein>
    <submittedName>
        <fullName evidence="1">Uncharacterized protein</fullName>
    </submittedName>
</protein>
<dbReference type="AlphaFoldDB" id="A0A833Z7W9"/>
<accession>A0A833Z7W9</accession>
<dbReference type="Proteomes" id="UP000664940">
    <property type="component" value="Unassembled WGS sequence"/>
</dbReference>
<evidence type="ECO:0000313" key="2">
    <source>
        <dbReference type="Proteomes" id="UP000664940"/>
    </source>
</evidence>